<proteinExistence type="predicted"/>
<reference evidence="2" key="1">
    <citation type="submission" date="2017-04" db="EMBL/GenBank/DDBJ databases">
        <authorList>
            <person name="Varghese N."/>
            <person name="Submissions S."/>
        </authorList>
    </citation>
    <scope>NUCLEOTIDE SEQUENCE [LARGE SCALE GENOMIC DNA]</scope>
    <source>
        <strain evidence="2">RKEM611</strain>
    </source>
</reference>
<dbReference type="Proteomes" id="UP000192907">
    <property type="component" value="Unassembled WGS sequence"/>
</dbReference>
<sequence>MEQENPINTIPDQVKLQDIDMDDVILDLEEARQGIKSLIDELQVQWHLAGMEGRDLRKDMIKSLEIVNRNLNSQEQDIRTKLDRFGVHSHLGLMDIKEQWEATKTAIKAEIQKAHDEHTRSKHLMHDFNHQAEQAKASLEDFISEEAKTLQKGFKRTAKVLNRSIHDLISYVKK</sequence>
<dbReference type="EMBL" id="FWZT01000008">
    <property type="protein sequence ID" value="SMF26424.1"/>
    <property type="molecule type" value="Genomic_DNA"/>
</dbReference>
<evidence type="ECO:0000313" key="2">
    <source>
        <dbReference type="Proteomes" id="UP000192907"/>
    </source>
</evidence>
<gene>
    <name evidence="1" type="ORF">SAMN06296036_108147</name>
</gene>
<evidence type="ECO:0000313" key="1">
    <source>
        <dbReference type="EMBL" id="SMF26424.1"/>
    </source>
</evidence>
<keyword evidence="2" id="KW-1185">Reference proteome</keyword>
<name>A0A1Y6BXL2_9BACT</name>
<protein>
    <submittedName>
        <fullName evidence="1">Uncharacterized protein</fullName>
    </submittedName>
</protein>
<dbReference type="STRING" id="1513793.SAMN06296036_108147"/>
<dbReference type="RefSeq" id="WP_132318858.1">
    <property type="nucleotide sequence ID" value="NZ_FWZT01000008.1"/>
</dbReference>
<dbReference type="AlphaFoldDB" id="A0A1Y6BXL2"/>
<accession>A0A1Y6BXL2</accession>
<organism evidence="1 2">
    <name type="scientific">Pseudobacteriovorax antillogorgiicola</name>
    <dbReference type="NCBI Taxonomy" id="1513793"/>
    <lineage>
        <taxon>Bacteria</taxon>
        <taxon>Pseudomonadati</taxon>
        <taxon>Bdellovibrionota</taxon>
        <taxon>Oligoflexia</taxon>
        <taxon>Oligoflexales</taxon>
        <taxon>Pseudobacteriovoracaceae</taxon>
        <taxon>Pseudobacteriovorax</taxon>
    </lineage>
</organism>